<dbReference type="NCBIfam" id="TIGR03187">
    <property type="entry name" value="DGQHR"/>
    <property type="match status" value="1"/>
</dbReference>
<dbReference type="CDD" id="cd16414">
    <property type="entry name" value="dndB_like"/>
    <property type="match status" value="1"/>
</dbReference>
<dbReference type="Pfam" id="PF14072">
    <property type="entry name" value="DndB"/>
    <property type="match status" value="1"/>
</dbReference>
<feature type="region of interest" description="Disordered" evidence="1">
    <location>
        <begin position="420"/>
        <end position="445"/>
    </location>
</feature>
<dbReference type="EMBL" id="CP064942">
    <property type="protein sequence ID" value="QPH56008.1"/>
    <property type="molecule type" value="Genomic_DNA"/>
</dbReference>
<protein>
    <submittedName>
        <fullName evidence="2">DGQHR domain-containing protein</fullName>
    </submittedName>
</protein>
<organism evidence="2 3">
    <name type="scientific">Pontivivens ytuae</name>
    <dbReference type="NCBI Taxonomy" id="2789856"/>
    <lineage>
        <taxon>Bacteria</taxon>
        <taxon>Pseudomonadati</taxon>
        <taxon>Pseudomonadota</taxon>
        <taxon>Alphaproteobacteria</taxon>
        <taxon>Rhodobacterales</taxon>
        <taxon>Paracoccaceae</taxon>
        <taxon>Pontivivens</taxon>
    </lineage>
</organism>
<dbReference type="InterPro" id="IPR017642">
    <property type="entry name" value="DNA_S_mod_DndB"/>
</dbReference>
<evidence type="ECO:0000256" key="1">
    <source>
        <dbReference type="SAM" id="MobiDB-lite"/>
    </source>
</evidence>
<keyword evidence="3" id="KW-1185">Reference proteome</keyword>
<feature type="compositionally biased region" description="Basic and acidic residues" evidence="1">
    <location>
        <begin position="434"/>
        <end position="445"/>
    </location>
</feature>
<dbReference type="AlphaFoldDB" id="A0A7S9LVN0"/>
<dbReference type="RefSeq" id="WP_196105268.1">
    <property type="nucleotide sequence ID" value="NZ_CP064942.1"/>
</dbReference>
<sequence length="445" mass="48963">MATLIPAIKGKLGNTTFYEATMRVSDLLSSVTPPSDLDEWANMGLEEKMQREPDMNRIRDKLVPYLANNGDRFFGSIVVLIWQGSVDFEPVTEFATKIPAAYKGAAPKMGFVSIDGGKLVVLDGQHRYLALRDIRDGKHVGDGANNIVNDEVCVILIEHESDMKTRRIFNTVNRYAKVTSRGDNIITSEDDGAAIVARRMLSADQPLADRAVNGKPVSLVNWKSNTLTKRSTQLTTLSTVYDSVELILDANGIKLDPATRPTDNEIETHQEMVKTVWEPILEGMPAFGGALADPSTIPGLREDTAPTSLLFKPASQLALIDALLRTGTSEQGKLKIKEAVVRAAKIPTWSMDADMWRGIIIKQNGTIDAGRDAKRRMADLLVYLIASDRLSPALKFGIWKRFNIARGHDVDEWLESDGEDGLVEDLPTPVEGDTFTKEDALANNA</sequence>
<gene>
    <name evidence="2" type="ORF">I0K15_09880</name>
</gene>
<name>A0A7S9LVN0_9RHOB</name>
<proteinExistence type="predicted"/>
<accession>A0A7S9LVN0</accession>
<dbReference type="KEGG" id="poz:I0K15_09880"/>
<evidence type="ECO:0000313" key="2">
    <source>
        <dbReference type="EMBL" id="QPH56008.1"/>
    </source>
</evidence>
<dbReference type="InterPro" id="IPR017601">
    <property type="entry name" value="DGQHR-contain_dom"/>
</dbReference>
<evidence type="ECO:0000313" key="3">
    <source>
        <dbReference type="Proteomes" id="UP000594800"/>
    </source>
</evidence>
<reference evidence="2 3" key="1">
    <citation type="submission" date="2020-11" db="EMBL/GenBank/DDBJ databases">
        <title>Description of Pontivivens ytuae sp. nov. isolated from deep sea sediment of Mariana Trench.</title>
        <authorList>
            <person name="Wang Z."/>
            <person name="Sun Q.-L."/>
            <person name="Xu X.-D."/>
            <person name="Tang Y.-Z."/>
            <person name="Zhang J."/>
        </authorList>
    </citation>
    <scope>NUCLEOTIDE SEQUENCE [LARGE SCALE GENOMIC DNA]</scope>
    <source>
        <strain evidence="2 3">MT2928</strain>
    </source>
</reference>
<dbReference type="Proteomes" id="UP000594800">
    <property type="component" value="Chromosome"/>
</dbReference>